<dbReference type="Proteomes" id="UP000828108">
    <property type="component" value="Segment"/>
</dbReference>
<protein>
    <submittedName>
        <fullName evidence="1">Uncharacterized protein</fullName>
    </submittedName>
</protein>
<reference evidence="1 2" key="1">
    <citation type="submission" date="2021-02" db="EMBL/GenBank/DDBJ databases">
        <authorList>
            <person name="Zhang R."/>
            <person name="Yu X."/>
            <person name="Xu J."/>
            <person name="Liu X."/>
        </authorList>
    </citation>
    <scope>NUCLEOTIDE SEQUENCE [LARGE SCALE GENOMIC DNA]</scope>
</reference>
<organism evidence="1 2">
    <name type="scientific">Escherichia phage vB_EcoM_RZ</name>
    <dbReference type="NCBI Taxonomy" id="2893954"/>
    <lineage>
        <taxon>Viruses</taxon>
        <taxon>Duplodnaviria</taxon>
        <taxon>Heunggongvirae</taxon>
        <taxon>Uroviricota</taxon>
        <taxon>Caudoviricetes</taxon>
        <taxon>Pantevenvirales</taxon>
        <taxon>Straboviridae</taxon>
        <taxon>Tevenvirinae</taxon>
        <taxon>Gaprivervirus</taxon>
        <taxon>Gaprivervirus arezed</taxon>
    </lineage>
</organism>
<dbReference type="GeneID" id="77926588"/>
<accession>A0AAE9C8B3</accession>
<name>A0AAE9C8B3_9CAUD</name>
<sequence>MLRNYMSRELDCAIRTAAAAIENVIQICKEEREEADIYIDGVRDLERHITLYNGCITISGTSWVSSSYEC</sequence>
<dbReference type="KEGG" id="vg:77926588"/>
<dbReference type="RefSeq" id="YP_010650997.1">
    <property type="nucleotide sequence ID" value="NC_070780.1"/>
</dbReference>
<keyword evidence="2" id="KW-1185">Reference proteome</keyword>
<evidence type="ECO:0000313" key="2">
    <source>
        <dbReference type="Proteomes" id="UP000828108"/>
    </source>
</evidence>
<dbReference type="EMBL" id="MW598459">
    <property type="protein sequence ID" value="UGL59976.1"/>
    <property type="molecule type" value="Genomic_DNA"/>
</dbReference>
<evidence type="ECO:0000313" key="1">
    <source>
        <dbReference type="EMBL" id="UGL59976.1"/>
    </source>
</evidence>
<proteinExistence type="predicted"/>